<keyword evidence="6 8" id="KW-0472">Membrane</keyword>
<feature type="transmembrane region" description="Helical" evidence="8">
    <location>
        <begin position="6"/>
        <end position="25"/>
    </location>
</feature>
<dbReference type="InterPro" id="IPR001750">
    <property type="entry name" value="ND/Mrp_TM"/>
</dbReference>
<comment type="subcellular location">
    <subcellularLocation>
        <location evidence="1">Cell membrane</location>
        <topology evidence="1">Multi-pass membrane protein</topology>
    </subcellularLocation>
    <subcellularLocation>
        <location evidence="7">Membrane</location>
        <topology evidence="7">Multi-pass membrane protein</topology>
    </subcellularLocation>
</comment>
<feature type="transmembrane region" description="Helical" evidence="8">
    <location>
        <begin position="262"/>
        <end position="283"/>
    </location>
</feature>
<evidence type="ECO:0000256" key="5">
    <source>
        <dbReference type="ARBA" id="ARBA00022989"/>
    </source>
</evidence>
<dbReference type="Proteomes" id="UP000825679">
    <property type="component" value="Chromosome"/>
</dbReference>
<keyword evidence="11" id="KW-1185">Reference proteome</keyword>
<feature type="transmembrane region" description="Helical" evidence="8">
    <location>
        <begin position="155"/>
        <end position="177"/>
    </location>
</feature>
<comment type="similarity">
    <text evidence="2">Belongs to the CPA3 antiporters (TC 2.A.63) subunit D family.</text>
</comment>
<protein>
    <recommendedName>
        <fullName evidence="9">NADH:quinone oxidoreductase/Mrp antiporter transmembrane domain-containing protein</fullName>
    </recommendedName>
</protein>
<dbReference type="PANTHER" id="PTHR42703">
    <property type="entry name" value="NADH DEHYDROGENASE"/>
    <property type="match status" value="1"/>
</dbReference>
<evidence type="ECO:0000256" key="6">
    <source>
        <dbReference type="ARBA" id="ARBA00023136"/>
    </source>
</evidence>
<sequence>MSFATLLIGITVGLPFALLLACFLAPARKHMLGILPYAPIPSLFAAILSVDAPALVLGNARIPVAFELDLPGAILLGASAILWIASACYAQKSLPPTVNPERFSVCWLMTLAGCMGVYLAADMVSFYGLLALLSVGASCLVMIESSPRSQTAAMIYLGIALFAETFLLLAFVLLASITPEHSLWIQDASAALADSSMRDLIIALLVLGFGIKAGLVPTHFFMPKAYSVAILPVAAVLSGAVIKASVLGLIRFLPEHIALPDWGMALAAIGLFGALYGVAIGLTQKDPKTILAYSSVSQMGFIIAILGMGIMVADEGSRLAAAFYAARHVVAKGGLFLAIGVIAATGLRRYWIVFTPVILVALSFAGLPLTGGGLAKSVTKDVMGDGLAYTIATLSSVASTLLMLHFIHQLKTTFANNPDAKSLSSQNGSWLILAIACLLLPVALIAYAPSHDLAKALEAYTLWAGLWPILVGICIALLVSRLPIRAPQISAGDIGHAVLNAFTHPTAAISTRVAKLDAALGQWPIAAMTLLSVVILFSIAFIFGN</sequence>
<evidence type="ECO:0000256" key="2">
    <source>
        <dbReference type="ARBA" id="ARBA00005346"/>
    </source>
</evidence>
<feature type="transmembrane region" description="Helical" evidence="8">
    <location>
        <begin position="37"/>
        <end position="58"/>
    </location>
</feature>
<reference evidence="10 11" key="1">
    <citation type="submission" date="2021-08" db="EMBL/GenBank/DDBJ databases">
        <title>complete genome sequencing of Deefgea sp. D25.</title>
        <authorList>
            <person name="Bae J.-W."/>
            <person name="Gim D.-H."/>
        </authorList>
    </citation>
    <scope>NUCLEOTIDE SEQUENCE [LARGE SCALE GENOMIC DNA]</scope>
    <source>
        <strain evidence="10 11">D25</strain>
    </source>
</reference>
<evidence type="ECO:0000259" key="9">
    <source>
        <dbReference type="Pfam" id="PF00361"/>
    </source>
</evidence>
<keyword evidence="3" id="KW-1003">Cell membrane</keyword>
<dbReference type="RefSeq" id="WP_221005605.1">
    <property type="nucleotide sequence ID" value="NZ_CP081150.1"/>
</dbReference>
<evidence type="ECO:0000313" key="10">
    <source>
        <dbReference type="EMBL" id="QZA77222.1"/>
    </source>
</evidence>
<name>A0ABX8Z4J7_9NEIS</name>
<keyword evidence="5 8" id="KW-1133">Transmembrane helix</keyword>
<evidence type="ECO:0000256" key="8">
    <source>
        <dbReference type="SAM" id="Phobius"/>
    </source>
</evidence>
<feature type="transmembrane region" description="Helical" evidence="8">
    <location>
        <begin position="70"/>
        <end position="90"/>
    </location>
</feature>
<evidence type="ECO:0000256" key="7">
    <source>
        <dbReference type="RuleBase" id="RU000320"/>
    </source>
</evidence>
<feature type="transmembrane region" description="Helical" evidence="8">
    <location>
        <begin position="197"/>
        <end position="216"/>
    </location>
</feature>
<feature type="transmembrane region" description="Helical" evidence="8">
    <location>
        <begin position="290"/>
        <end position="313"/>
    </location>
</feature>
<evidence type="ECO:0000256" key="3">
    <source>
        <dbReference type="ARBA" id="ARBA00022475"/>
    </source>
</evidence>
<feature type="transmembrane region" description="Helical" evidence="8">
    <location>
        <begin position="387"/>
        <end position="407"/>
    </location>
</feature>
<evidence type="ECO:0000313" key="11">
    <source>
        <dbReference type="Proteomes" id="UP000825679"/>
    </source>
</evidence>
<feature type="transmembrane region" description="Helical" evidence="8">
    <location>
        <begin position="102"/>
        <end position="120"/>
    </location>
</feature>
<dbReference type="EMBL" id="CP081150">
    <property type="protein sequence ID" value="QZA77222.1"/>
    <property type="molecule type" value="Genomic_DNA"/>
</dbReference>
<dbReference type="InterPro" id="IPR050586">
    <property type="entry name" value="CPA3_Na-H_Antiporter_D"/>
</dbReference>
<feature type="transmembrane region" description="Helical" evidence="8">
    <location>
        <begin position="228"/>
        <end position="250"/>
    </location>
</feature>
<feature type="transmembrane region" description="Helical" evidence="8">
    <location>
        <begin position="428"/>
        <end position="448"/>
    </location>
</feature>
<feature type="transmembrane region" description="Helical" evidence="8">
    <location>
        <begin position="460"/>
        <end position="479"/>
    </location>
</feature>
<feature type="transmembrane region" description="Helical" evidence="8">
    <location>
        <begin position="319"/>
        <end position="343"/>
    </location>
</feature>
<feature type="transmembrane region" description="Helical" evidence="8">
    <location>
        <begin position="525"/>
        <end position="544"/>
    </location>
</feature>
<feature type="transmembrane region" description="Helical" evidence="8">
    <location>
        <begin position="126"/>
        <end position="143"/>
    </location>
</feature>
<proteinExistence type="inferred from homology"/>
<dbReference type="Pfam" id="PF00361">
    <property type="entry name" value="Proton_antipo_M"/>
    <property type="match status" value="1"/>
</dbReference>
<gene>
    <name evidence="10" type="ORF">K4H28_13140</name>
</gene>
<dbReference type="PANTHER" id="PTHR42703:SF1">
    <property type="entry name" value="NA(+)_H(+) ANTIPORTER SUBUNIT D1"/>
    <property type="match status" value="1"/>
</dbReference>
<evidence type="ECO:0000256" key="1">
    <source>
        <dbReference type="ARBA" id="ARBA00004651"/>
    </source>
</evidence>
<accession>A0ABX8Z4J7</accession>
<organism evidence="10 11">
    <name type="scientific">Deefgea tanakiae</name>
    <dbReference type="NCBI Taxonomy" id="2865840"/>
    <lineage>
        <taxon>Bacteria</taxon>
        <taxon>Pseudomonadati</taxon>
        <taxon>Pseudomonadota</taxon>
        <taxon>Betaproteobacteria</taxon>
        <taxon>Neisseriales</taxon>
        <taxon>Chitinibacteraceae</taxon>
        <taxon>Deefgea</taxon>
    </lineage>
</organism>
<evidence type="ECO:0000256" key="4">
    <source>
        <dbReference type="ARBA" id="ARBA00022692"/>
    </source>
</evidence>
<keyword evidence="4 7" id="KW-0812">Transmembrane</keyword>
<feature type="transmembrane region" description="Helical" evidence="8">
    <location>
        <begin position="350"/>
        <end position="367"/>
    </location>
</feature>
<feature type="domain" description="NADH:quinone oxidoreductase/Mrp antiporter transmembrane" evidence="9">
    <location>
        <begin position="120"/>
        <end position="399"/>
    </location>
</feature>